<dbReference type="EnsemblMetazoa" id="ACUA005197-RA">
    <property type="protein sequence ID" value="ACUA005197-PA"/>
    <property type="gene ID" value="ACUA005197"/>
</dbReference>
<reference evidence="2" key="2">
    <citation type="submission" date="2020-05" db="UniProtKB">
        <authorList>
            <consortium name="EnsemblMetazoa"/>
        </authorList>
    </citation>
    <scope>IDENTIFICATION</scope>
    <source>
        <strain evidence="2">A-37</strain>
    </source>
</reference>
<protein>
    <submittedName>
        <fullName evidence="2">Uncharacterized protein</fullName>
    </submittedName>
</protein>
<evidence type="ECO:0000256" key="1">
    <source>
        <dbReference type="SAM" id="MobiDB-lite"/>
    </source>
</evidence>
<evidence type="ECO:0000313" key="3">
    <source>
        <dbReference type="Proteomes" id="UP000075883"/>
    </source>
</evidence>
<dbReference type="Proteomes" id="UP000075883">
    <property type="component" value="Unassembled WGS sequence"/>
</dbReference>
<sequence>MTLLLWRKRFVRNRALRSCLDHDLFANALHSGGIGITYWKLECNLLTTPNTPSGDRSISLESSFAVWPKTEEVFSSRGFSTLECLKGRNRAPSSRSLQRVDQLNELRNTNKKHSFRKSRQEAFPTDSELKQSTYQPPRLTYRHQSVRDNERQCVENAHTKCQT</sequence>
<feature type="region of interest" description="Disordered" evidence="1">
    <location>
        <begin position="109"/>
        <end position="134"/>
    </location>
</feature>
<evidence type="ECO:0000313" key="2">
    <source>
        <dbReference type="EnsemblMetazoa" id="ACUA005197-PA"/>
    </source>
</evidence>
<organism evidence="2 3">
    <name type="scientific">Anopheles culicifacies</name>
    <dbReference type="NCBI Taxonomy" id="139723"/>
    <lineage>
        <taxon>Eukaryota</taxon>
        <taxon>Metazoa</taxon>
        <taxon>Ecdysozoa</taxon>
        <taxon>Arthropoda</taxon>
        <taxon>Hexapoda</taxon>
        <taxon>Insecta</taxon>
        <taxon>Pterygota</taxon>
        <taxon>Neoptera</taxon>
        <taxon>Endopterygota</taxon>
        <taxon>Diptera</taxon>
        <taxon>Nematocera</taxon>
        <taxon>Culicoidea</taxon>
        <taxon>Culicidae</taxon>
        <taxon>Anophelinae</taxon>
        <taxon>Anopheles</taxon>
        <taxon>culicifacies species complex</taxon>
    </lineage>
</organism>
<proteinExistence type="predicted"/>
<reference evidence="3" key="1">
    <citation type="submission" date="2013-09" db="EMBL/GenBank/DDBJ databases">
        <title>The Genome Sequence of Anopheles culicifacies species A.</title>
        <authorList>
            <consortium name="The Broad Institute Genomics Platform"/>
            <person name="Neafsey D.E."/>
            <person name="Besansky N."/>
            <person name="Howell P."/>
            <person name="Walton C."/>
            <person name="Young S.K."/>
            <person name="Zeng Q."/>
            <person name="Gargeya S."/>
            <person name="Fitzgerald M."/>
            <person name="Haas B."/>
            <person name="Abouelleil A."/>
            <person name="Allen A.W."/>
            <person name="Alvarado L."/>
            <person name="Arachchi H.M."/>
            <person name="Berlin A.M."/>
            <person name="Chapman S.B."/>
            <person name="Gainer-Dewar J."/>
            <person name="Goldberg J."/>
            <person name="Griggs A."/>
            <person name="Gujja S."/>
            <person name="Hansen M."/>
            <person name="Howarth C."/>
            <person name="Imamovic A."/>
            <person name="Ireland A."/>
            <person name="Larimer J."/>
            <person name="McCowan C."/>
            <person name="Murphy C."/>
            <person name="Pearson M."/>
            <person name="Poon T.W."/>
            <person name="Priest M."/>
            <person name="Roberts A."/>
            <person name="Saif S."/>
            <person name="Shea T."/>
            <person name="Sisk P."/>
            <person name="Sykes S."/>
            <person name="Wortman J."/>
            <person name="Nusbaum C."/>
            <person name="Birren B."/>
        </authorList>
    </citation>
    <scope>NUCLEOTIDE SEQUENCE [LARGE SCALE GENOMIC DNA]</scope>
    <source>
        <strain evidence="3">A-37</strain>
    </source>
</reference>
<keyword evidence="3" id="KW-1185">Reference proteome</keyword>
<dbReference type="EMBL" id="AXCM01006378">
    <property type="status" value="NOT_ANNOTATED_CDS"/>
    <property type="molecule type" value="Genomic_DNA"/>
</dbReference>
<name>A0A182LYR6_9DIPT</name>
<dbReference type="AlphaFoldDB" id="A0A182LYR6"/>
<dbReference type="VEuPathDB" id="VectorBase:ACUA005197"/>
<accession>A0A182LYR6</accession>